<gene>
    <name evidence="1" type="ORF">WYH_00526</name>
</gene>
<organism evidence="1 2">
    <name type="scientific">Croceibacterium atlanticum</name>
    <dbReference type="NCBI Taxonomy" id="1267766"/>
    <lineage>
        <taxon>Bacteria</taxon>
        <taxon>Pseudomonadati</taxon>
        <taxon>Pseudomonadota</taxon>
        <taxon>Alphaproteobacteria</taxon>
        <taxon>Sphingomonadales</taxon>
        <taxon>Erythrobacteraceae</taxon>
        <taxon>Croceibacterium</taxon>
    </lineage>
</organism>
<dbReference type="GO" id="GO:0005506">
    <property type="term" value="F:iron ion binding"/>
    <property type="evidence" value="ECO:0007669"/>
    <property type="project" value="InterPro"/>
</dbReference>
<dbReference type="EMBL" id="CP011452">
    <property type="protein sequence ID" value="AKH41585.1"/>
    <property type="molecule type" value="Genomic_DNA"/>
</dbReference>
<proteinExistence type="predicted"/>
<dbReference type="RefSeq" id="WP_053833362.1">
    <property type="nucleotide sequence ID" value="NZ_CP011452.2"/>
</dbReference>
<dbReference type="STRING" id="1267766.WYH_00526"/>
<dbReference type="Gene3D" id="3.90.1010.10">
    <property type="match status" value="1"/>
</dbReference>
<dbReference type="PATRIC" id="fig|1267766.3.peg.533"/>
<evidence type="ECO:0000313" key="1">
    <source>
        <dbReference type="EMBL" id="AKH41585.1"/>
    </source>
</evidence>
<dbReference type="GO" id="GO:0051536">
    <property type="term" value="F:iron-sulfur cluster binding"/>
    <property type="evidence" value="ECO:0007669"/>
    <property type="project" value="InterPro"/>
</dbReference>
<evidence type="ECO:0000313" key="2">
    <source>
        <dbReference type="Proteomes" id="UP000034392"/>
    </source>
</evidence>
<name>A0A0F7KS51_9SPHN</name>
<protein>
    <submittedName>
        <fullName evidence="1">Uncharacterized protein</fullName>
    </submittedName>
</protein>
<dbReference type="AlphaFoldDB" id="A0A0F7KS51"/>
<accession>A0A0F7KS51</accession>
<dbReference type="GO" id="GO:0016226">
    <property type="term" value="P:iron-sulfur cluster assembly"/>
    <property type="evidence" value="ECO:0007669"/>
    <property type="project" value="InterPro"/>
</dbReference>
<reference evidence="1" key="1">
    <citation type="submission" date="2015-05" db="EMBL/GenBank/DDBJ databases">
        <title>The complete genome of Altererythrobacter atlanticus strain 26DY36.</title>
        <authorList>
            <person name="Wu Y.-H."/>
            <person name="Cheng H."/>
            <person name="Wu X.-W."/>
        </authorList>
    </citation>
    <scope>NUCLEOTIDE SEQUENCE [LARGE SCALE GENOMIC DNA]</scope>
    <source>
        <strain evidence="1">26DY36</strain>
    </source>
</reference>
<dbReference type="SUPFAM" id="SSF82649">
    <property type="entry name" value="SufE/NifU"/>
    <property type="match status" value="1"/>
</dbReference>
<keyword evidence="2" id="KW-1185">Reference proteome</keyword>
<dbReference type="InterPro" id="IPR002871">
    <property type="entry name" value="NIF_FeS_clus_asmbl_NifU_N"/>
</dbReference>
<sequence>MSETRTLYTPQLLALAVELGSYPAREDLAFHGEGRSQTCGSTVAMDLGLDDDGRVDSLGMRVRACAVGQASAAIFARAVMGLDIAAIRTAQDAISAWLNEDGPLPEWPGFAVLEPAQAYPGRHGAILLPWKSALTALSTSAG</sequence>
<dbReference type="Proteomes" id="UP000034392">
    <property type="component" value="Chromosome"/>
</dbReference>
<dbReference type="KEGG" id="aay:WYH_00526"/>
<dbReference type="CDD" id="cd06664">
    <property type="entry name" value="IscU_like"/>
    <property type="match status" value="1"/>
</dbReference>